<accession>A0ABP9JHR6</accession>
<name>A0ABP9JHR6_9MICO</name>
<evidence type="ECO:0000256" key="1">
    <source>
        <dbReference type="SAM" id="MobiDB-lite"/>
    </source>
</evidence>
<feature type="region of interest" description="Disordered" evidence="1">
    <location>
        <begin position="1"/>
        <end position="55"/>
    </location>
</feature>
<sequence length="98" mass="10366">MGFSASRPATIEPSDAATAPTSDIEKQTTVRGRRTRRQSTGARPAGTPDGVAGPGLESPFETCASCCPCVVVVTITERYRRPPTARLSFWSGARHTSA</sequence>
<keyword evidence="3" id="KW-1185">Reference proteome</keyword>
<dbReference type="Proteomes" id="UP001500427">
    <property type="component" value="Unassembled WGS sequence"/>
</dbReference>
<evidence type="ECO:0000313" key="2">
    <source>
        <dbReference type="EMBL" id="GAA5032056.1"/>
    </source>
</evidence>
<reference evidence="3" key="1">
    <citation type="journal article" date="2019" name="Int. J. Syst. Evol. Microbiol.">
        <title>The Global Catalogue of Microorganisms (GCM) 10K type strain sequencing project: providing services to taxonomists for standard genome sequencing and annotation.</title>
        <authorList>
            <consortium name="The Broad Institute Genomics Platform"/>
            <consortium name="The Broad Institute Genome Sequencing Center for Infectious Disease"/>
            <person name="Wu L."/>
            <person name="Ma J."/>
        </authorList>
    </citation>
    <scope>NUCLEOTIDE SEQUENCE [LARGE SCALE GENOMIC DNA]</scope>
    <source>
        <strain evidence="3">JCM 17687</strain>
    </source>
</reference>
<proteinExistence type="predicted"/>
<gene>
    <name evidence="2" type="ORF">GCM10023258_30710</name>
</gene>
<evidence type="ECO:0000313" key="3">
    <source>
        <dbReference type="Proteomes" id="UP001500427"/>
    </source>
</evidence>
<organism evidence="2 3">
    <name type="scientific">Terrabacter aeriphilus</name>
    <dbReference type="NCBI Taxonomy" id="515662"/>
    <lineage>
        <taxon>Bacteria</taxon>
        <taxon>Bacillati</taxon>
        <taxon>Actinomycetota</taxon>
        <taxon>Actinomycetes</taxon>
        <taxon>Micrococcales</taxon>
        <taxon>Intrasporangiaceae</taxon>
        <taxon>Terrabacter</taxon>
    </lineage>
</organism>
<protein>
    <submittedName>
        <fullName evidence="2">Uncharacterized protein</fullName>
    </submittedName>
</protein>
<dbReference type="EMBL" id="BAABIW010000019">
    <property type="protein sequence ID" value="GAA5032056.1"/>
    <property type="molecule type" value="Genomic_DNA"/>
</dbReference>
<comment type="caution">
    <text evidence="2">The sequence shown here is derived from an EMBL/GenBank/DDBJ whole genome shotgun (WGS) entry which is preliminary data.</text>
</comment>